<dbReference type="Proteomes" id="UP000036403">
    <property type="component" value="Unassembled WGS sequence"/>
</dbReference>
<evidence type="ECO:0000313" key="2">
    <source>
        <dbReference type="Proteomes" id="UP000036403"/>
    </source>
</evidence>
<accession>A0A0J7JY59</accession>
<protein>
    <submittedName>
        <fullName evidence="1">Putative 50 kDa protein in type i retrotransposable element r1dm</fullName>
    </submittedName>
</protein>
<name>A0A0J7JY59_LASNI</name>
<dbReference type="OrthoDB" id="7699172at2759"/>
<organism evidence="1 2">
    <name type="scientific">Lasius niger</name>
    <name type="common">Black garden ant</name>
    <dbReference type="NCBI Taxonomy" id="67767"/>
    <lineage>
        <taxon>Eukaryota</taxon>
        <taxon>Metazoa</taxon>
        <taxon>Ecdysozoa</taxon>
        <taxon>Arthropoda</taxon>
        <taxon>Hexapoda</taxon>
        <taxon>Insecta</taxon>
        <taxon>Pterygota</taxon>
        <taxon>Neoptera</taxon>
        <taxon>Endopterygota</taxon>
        <taxon>Hymenoptera</taxon>
        <taxon>Apocrita</taxon>
        <taxon>Aculeata</taxon>
        <taxon>Formicoidea</taxon>
        <taxon>Formicidae</taxon>
        <taxon>Formicinae</taxon>
        <taxon>Lasius</taxon>
        <taxon>Lasius</taxon>
    </lineage>
</organism>
<evidence type="ECO:0000313" key="1">
    <source>
        <dbReference type="EMBL" id="KMQ82974.1"/>
    </source>
</evidence>
<feature type="non-terminal residue" evidence="1">
    <location>
        <position position="172"/>
    </location>
</feature>
<proteinExistence type="predicted"/>
<comment type="caution">
    <text evidence="1">The sequence shown here is derived from an EMBL/GenBank/DDBJ whole genome shotgun (WGS) entry which is preliminary data.</text>
</comment>
<dbReference type="PaxDb" id="67767-A0A0J7JY59"/>
<reference evidence="1 2" key="1">
    <citation type="submission" date="2015-04" db="EMBL/GenBank/DDBJ databases">
        <title>Lasius niger genome sequencing.</title>
        <authorList>
            <person name="Konorov E.A."/>
            <person name="Nikitin M.A."/>
            <person name="Kirill M.V."/>
            <person name="Chang P."/>
        </authorList>
    </citation>
    <scope>NUCLEOTIDE SEQUENCE [LARGE SCALE GENOMIC DNA]</scope>
    <source>
        <tissue evidence="1">Whole</tissue>
    </source>
</reference>
<dbReference type="AlphaFoldDB" id="A0A0J7JY59"/>
<keyword evidence="2" id="KW-1185">Reference proteome</keyword>
<gene>
    <name evidence="1" type="ORF">RF55_21295</name>
</gene>
<dbReference type="EMBL" id="LBMM01021955">
    <property type="protein sequence ID" value="KMQ82974.1"/>
    <property type="molecule type" value="Genomic_DNA"/>
</dbReference>
<sequence length="172" mass="19301">MRHSEAAYRVLLSSREKLDKREEIEATFRVCRDAFLEVTRETLFKVLKPSDCGLRINRVSLTGNKGVRIEAFSPDIERIKAHSGLVNAGLKVEEYLKVNPRLIVHGIPAEMTADEIGKELVAQNLGSDAGGDLKVVYVYPAKTNRRYTSCILEVTPALRGALLKNGRVFLRY</sequence>